<gene>
    <name evidence="6" type="ORF">FCM35_KLT03096</name>
</gene>
<dbReference type="EMBL" id="SWLB01000012">
    <property type="protein sequence ID" value="KAF3331690.1"/>
    <property type="molecule type" value="Genomic_DNA"/>
</dbReference>
<dbReference type="InterPro" id="IPR002885">
    <property type="entry name" value="PPR_rpt"/>
</dbReference>
<proteinExistence type="inferred from homology"/>
<evidence type="ECO:0000256" key="2">
    <source>
        <dbReference type="ARBA" id="ARBA00022737"/>
    </source>
</evidence>
<dbReference type="Pfam" id="PF13812">
    <property type="entry name" value="PPR_3"/>
    <property type="match status" value="1"/>
</dbReference>
<dbReference type="PANTHER" id="PTHR47447">
    <property type="entry name" value="OS03G0856100 PROTEIN"/>
    <property type="match status" value="1"/>
</dbReference>
<dbReference type="PROSITE" id="PS51375">
    <property type="entry name" value="PPR"/>
    <property type="match status" value="5"/>
</dbReference>
<dbReference type="Pfam" id="PF13041">
    <property type="entry name" value="PPR_2"/>
    <property type="match status" value="2"/>
</dbReference>
<keyword evidence="7" id="KW-1185">Reference proteome</keyword>
<keyword evidence="3" id="KW-0809">Transit peptide</keyword>
<feature type="repeat" description="PPR" evidence="4">
    <location>
        <begin position="313"/>
        <end position="347"/>
    </location>
</feature>
<accession>A0A833QSJ3</accession>
<dbReference type="Pfam" id="PF01535">
    <property type="entry name" value="PPR"/>
    <property type="match status" value="1"/>
</dbReference>
<dbReference type="InterPro" id="IPR011990">
    <property type="entry name" value="TPR-like_helical_dom_sf"/>
</dbReference>
<feature type="repeat" description="PPR" evidence="4">
    <location>
        <begin position="546"/>
        <end position="580"/>
    </location>
</feature>
<evidence type="ECO:0000313" key="6">
    <source>
        <dbReference type="EMBL" id="KAF3331690.1"/>
    </source>
</evidence>
<feature type="repeat" description="PPR" evidence="4">
    <location>
        <begin position="352"/>
        <end position="386"/>
    </location>
</feature>
<sequence>MPEAAILSPNISPALPPPNLNRKKQKPKAPILREYNRPPFKPRLLNVRRDISASVPDSSASLQYYASLASSLAQCGRLADFLMISESVLSGGAHPKFIANINVRMVSEGIAYVLKNSGLKGVLDFVSEVERVGITAYQLFDEKSRGLLRVECTRLAVEGRLEELVSVMETLSGYQFPIQGIIDPTDVLTKFVERQDLDLAKRFVSLYPQSQLLFCSLIEEFGKKNDLRSAMEVFESLKEQPGGINKFACRSIIDVCGLCGDFMQSRAIFEGLIEEGIVLNVYVLNSLMNVNAHDLSYTLGVYRRMQALGVEADIASYNILLKACCNVRRVDLALKIYEELKAVDGRESLKLDAYTYTSMIKVLSGEGMWETVLTIKEDMSSAGVRPNLITWSLILSTCANCGLADHALKLFDEMLRDNCLPNTHCCNTILHACVKSFQFDRAFRLYHFWRACGIRIPPEMESEADSIMNPFASPFKPTVFTFNILMKACGTDYHRARALVREMEGLGISPDIITWSTLIDICGKARYVKGALLALKDMKASGIKLDVQAYTVAIKACVENKKLKIAFFLFDEMKRYQVQPNRATYNTLLRAQTNYGSLYEVQQSLAIYQEMRKAGFSANDYYLKGLIEEWCEGVLCSRNKDDSSAHISKKRTEQHKPYHLFFEKVATHLQNDKEHDRVIDVRGLSKVEARILVLSVLRMMKENYLMGEVTKENMVIFTGADAVSIPAVSNSLKVQHAIMHVLKDELGLTVITGYGNKPDIVPHGSLLSPVSKAEGSYKYSARRPQNLGVVTVPVESLHQWLYKRNHKRNSSINLQL</sequence>
<dbReference type="Proteomes" id="UP000623129">
    <property type="component" value="Unassembled WGS sequence"/>
</dbReference>
<evidence type="ECO:0000313" key="7">
    <source>
        <dbReference type="Proteomes" id="UP000623129"/>
    </source>
</evidence>
<dbReference type="OrthoDB" id="185373at2759"/>
<comment type="similarity">
    <text evidence="1">Belongs to the PPR family. P subfamily.</text>
</comment>
<dbReference type="Gene3D" id="1.25.40.10">
    <property type="entry name" value="Tetratricopeptide repeat domain"/>
    <property type="match status" value="3"/>
</dbReference>
<keyword evidence="2" id="KW-0677">Repeat</keyword>
<evidence type="ECO:0000256" key="4">
    <source>
        <dbReference type="PROSITE-ProRule" id="PRU00708"/>
    </source>
</evidence>
<organism evidence="6 7">
    <name type="scientific">Carex littledalei</name>
    <dbReference type="NCBI Taxonomy" id="544730"/>
    <lineage>
        <taxon>Eukaryota</taxon>
        <taxon>Viridiplantae</taxon>
        <taxon>Streptophyta</taxon>
        <taxon>Embryophyta</taxon>
        <taxon>Tracheophyta</taxon>
        <taxon>Spermatophyta</taxon>
        <taxon>Magnoliopsida</taxon>
        <taxon>Liliopsida</taxon>
        <taxon>Poales</taxon>
        <taxon>Cyperaceae</taxon>
        <taxon>Cyperoideae</taxon>
        <taxon>Cariceae</taxon>
        <taxon>Carex</taxon>
        <taxon>Carex subgen. Euthyceras</taxon>
    </lineage>
</organism>
<dbReference type="AlphaFoldDB" id="A0A833QSJ3"/>
<evidence type="ECO:0000256" key="5">
    <source>
        <dbReference type="SAM" id="MobiDB-lite"/>
    </source>
</evidence>
<name>A0A833QSJ3_9POAL</name>
<evidence type="ECO:0000256" key="3">
    <source>
        <dbReference type="ARBA" id="ARBA00022946"/>
    </source>
</evidence>
<feature type="region of interest" description="Disordered" evidence="5">
    <location>
        <begin position="1"/>
        <end position="31"/>
    </location>
</feature>
<feature type="repeat" description="PPR" evidence="4">
    <location>
        <begin position="511"/>
        <end position="545"/>
    </location>
</feature>
<protein>
    <submittedName>
        <fullName evidence="6">Pentatricopeptide repeat-containing protein</fullName>
    </submittedName>
</protein>
<dbReference type="PANTHER" id="PTHR47447:SF17">
    <property type="entry name" value="OS12G0638900 PROTEIN"/>
    <property type="match status" value="1"/>
</dbReference>
<evidence type="ECO:0000256" key="1">
    <source>
        <dbReference type="ARBA" id="ARBA00007626"/>
    </source>
</evidence>
<comment type="caution">
    <text evidence="6">The sequence shown here is derived from an EMBL/GenBank/DDBJ whole genome shotgun (WGS) entry which is preliminary data.</text>
</comment>
<dbReference type="NCBIfam" id="TIGR00756">
    <property type="entry name" value="PPR"/>
    <property type="match status" value="5"/>
</dbReference>
<reference evidence="6" key="1">
    <citation type="submission" date="2020-01" db="EMBL/GenBank/DDBJ databases">
        <title>Genome sequence of Kobresia littledalei, the first chromosome-level genome in the family Cyperaceae.</title>
        <authorList>
            <person name="Qu G."/>
        </authorList>
    </citation>
    <scope>NUCLEOTIDE SEQUENCE</scope>
    <source>
        <strain evidence="6">C.B.Clarke</strain>
        <tissue evidence="6">Leaf</tissue>
    </source>
</reference>
<feature type="repeat" description="PPR" evidence="4">
    <location>
        <begin position="387"/>
        <end position="421"/>
    </location>
</feature>